<dbReference type="AlphaFoldDB" id="F2PLM8"/>
<reference evidence="3" key="1">
    <citation type="journal article" date="2012" name="MBio">
        <title>Comparative genome analysis of Trichophyton rubrum and related dermatophytes reveals candidate genes involved in infection.</title>
        <authorList>
            <person name="Martinez D.A."/>
            <person name="Oliver B.G."/>
            <person name="Graeser Y."/>
            <person name="Goldberg J.M."/>
            <person name="Li W."/>
            <person name="Martinez-Rossi N.M."/>
            <person name="Monod M."/>
            <person name="Shelest E."/>
            <person name="Barton R.C."/>
            <person name="Birch E."/>
            <person name="Brakhage A.A."/>
            <person name="Chen Z."/>
            <person name="Gurr S.J."/>
            <person name="Heiman D."/>
            <person name="Heitman J."/>
            <person name="Kosti I."/>
            <person name="Rossi A."/>
            <person name="Saif S."/>
            <person name="Samalova M."/>
            <person name="Saunders C.W."/>
            <person name="Shea T."/>
            <person name="Summerbell R.C."/>
            <person name="Xu J."/>
            <person name="Young S."/>
            <person name="Zeng Q."/>
            <person name="Birren B.W."/>
            <person name="Cuomo C.A."/>
            <person name="White T.C."/>
        </authorList>
    </citation>
    <scope>NUCLEOTIDE SEQUENCE [LARGE SCALE GENOMIC DNA]</scope>
    <source>
        <strain evidence="3">ATCC MYA-4606 / CBS 127.97</strain>
    </source>
</reference>
<name>F2PLM8_TRIEC</name>
<proteinExistence type="predicted"/>
<feature type="compositionally biased region" description="Gly residues" evidence="1">
    <location>
        <begin position="1"/>
        <end position="10"/>
    </location>
</feature>
<sequence>MAGEPDGLGGKNSEASENDPKSVAEIAGNIREQVRWKTGERQRGNWPYTQAAAIKMAKLIGDPNTLLGYRVKKENFEAICHPNPAAAAKDRQKRRKKAGGSRARGEGEQR</sequence>
<accession>F2PLM8</accession>
<feature type="region of interest" description="Disordered" evidence="1">
    <location>
        <begin position="82"/>
        <end position="110"/>
    </location>
</feature>
<protein>
    <submittedName>
        <fullName evidence="2">Uncharacterized protein</fullName>
    </submittedName>
</protein>
<keyword evidence="3" id="KW-1185">Reference proteome</keyword>
<feature type="region of interest" description="Disordered" evidence="1">
    <location>
        <begin position="1"/>
        <end position="30"/>
    </location>
</feature>
<evidence type="ECO:0000256" key="1">
    <source>
        <dbReference type="SAM" id="MobiDB-lite"/>
    </source>
</evidence>
<dbReference type="EMBL" id="DS995724">
    <property type="protein sequence ID" value="EGE02796.1"/>
    <property type="molecule type" value="Genomic_DNA"/>
</dbReference>
<organism evidence="2 3">
    <name type="scientific">Trichophyton equinum (strain ATCC MYA-4606 / CBS 127.97)</name>
    <name type="common">Horse ringworm fungus</name>
    <dbReference type="NCBI Taxonomy" id="559882"/>
    <lineage>
        <taxon>Eukaryota</taxon>
        <taxon>Fungi</taxon>
        <taxon>Dikarya</taxon>
        <taxon>Ascomycota</taxon>
        <taxon>Pezizomycotina</taxon>
        <taxon>Eurotiomycetes</taxon>
        <taxon>Eurotiomycetidae</taxon>
        <taxon>Onygenales</taxon>
        <taxon>Arthrodermataceae</taxon>
        <taxon>Trichophyton</taxon>
    </lineage>
</organism>
<evidence type="ECO:0000313" key="3">
    <source>
        <dbReference type="Proteomes" id="UP000009169"/>
    </source>
</evidence>
<dbReference type="HOGENOM" id="CLU_2172847_0_0_1"/>
<gene>
    <name evidence="2" type="ORF">TEQG_01834</name>
</gene>
<dbReference type="VEuPathDB" id="FungiDB:TEQG_01834"/>
<evidence type="ECO:0000313" key="2">
    <source>
        <dbReference type="EMBL" id="EGE02796.1"/>
    </source>
</evidence>
<dbReference type="Proteomes" id="UP000009169">
    <property type="component" value="Unassembled WGS sequence"/>
</dbReference>